<evidence type="ECO:0000313" key="2">
    <source>
        <dbReference type="EMBL" id="AWR94526.1"/>
    </source>
</evidence>
<organism evidence="2 3">
    <name type="scientific">Acidianus brierleyi</name>
    <dbReference type="NCBI Taxonomy" id="41673"/>
    <lineage>
        <taxon>Archaea</taxon>
        <taxon>Thermoproteota</taxon>
        <taxon>Thermoprotei</taxon>
        <taxon>Sulfolobales</taxon>
        <taxon>Sulfolobaceae</taxon>
        <taxon>Acidianus</taxon>
    </lineage>
</organism>
<dbReference type="OrthoDB" id="33069at2157"/>
<dbReference type="Proteomes" id="UP000248044">
    <property type="component" value="Chromosome"/>
</dbReference>
<feature type="transmembrane region" description="Helical" evidence="1">
    <location>
        <begin position="138"/>
        <end position="156"/>
    </location>
</feature>
<dbReference type="RefSeq" id="WP_110270407.1">
    <property type="nucleotide sequence ID" value="NZ_CP029289.2"/>
</dbReference>
<accession>A0A2U9IEY3</accession>
<dbReference type="AlphaFoldDB" id="A0A2U9IEY3"/>
<dbReference type="GeneID" id="36832068"/>
<gene>
    <name evidence="2" type="ORF">DFR85_07890</name>
</gene>
<feature type="transmembrane region" description="Helical" evidence="1">
    <location>
        <begin position="107"/>
        <end position="126"/>
    </location>
</feature>
<keyword evidence="1" id="KW-0812">Transmembrane</keyword>
<keyword evidence="3" id="KW-1185">Reference proteome</keyword>
<sequence length="252" mass="29799">MSSVTPNPYSWKYVLLSQVYLIVISVVLTYYPQYFIEAIVTYFIVMMGVMFYSMSKSNPMFRDRKLLYEINNSRLLYEEKNASELINKDKEYTEEYTKYAKKSFSMLGIYLVYMIVLYFLYTYISKIAISQASSFDRLLVYLIYFEVIYLFAFFVFRKIVKPAMLNIMAPFSYKITEKGIVGSGGMSTFLHARHLLDANISVNREKHYVEIDSAQAKLPYKLRLYSSDVDKVLDYIERIKRIELRRQSSSQQ</sequence>
<keyword evidence="1" id="KW-1133">Transmembrane helix</keyword>
<evidence type="ECO:0000313" key="3">
    <source>
        <dbReference type="Proteomes" id="UP000248044"/>
    </source>
</evidence>
<name>A0A2U9IEY3_9CREN</name>
<evidence type="ECO:0000256" key="1">
    <source>
        <dbReference type="SAM" id="Phobius"/>
    </source>
</evidence>
<proteinExistence type="predicted"/>
<dbReference type="Pfam" id="PF09973">
    <property type="entry name" value="DUF2208"/>
    <property type="match status" value="1"/>
</dbReference>
<dbReference type="EMBL" id="CP029289">
    <property type="protein sequence ID" value="AWR94526.1"/>
    <property type="molecule type" value="Genomic_DNA"/>
</dbReference>
<dbReference type="KEGG" id="abri:DFR85_07890"/>
<feature type="transmembrane region" description="Helical" evidence="1">
    <location>
        <begin position="12"/>
        <end position="32"/>
    </location>
</feature>
<feature type="transmembrane region" description="Helical" evidence="1">
    <location>
        <begin position="38"/>
        <end position="55"/>
    </location>
</feature>
<dbReference type="InterPro" id="IPR009198">
    <property type="entry name" value="UCP014484_TM"/>
</dbReference>
<keyword evidence="1" id="KW-0472">Membrane</keyword>
<reference evidence="2 3" key="1">
    <citation type="submission" date="2018-05" db="EMBL/GenBank/DDBJ databases">
        <title>Complete Genome Sequences of Extremely Thermoacidophilic, Metal-Mobilizing Type-Strain Members of the Archaeal Family Sulfolobaceae: Acidianus brierleyi DSM-1651T, Acidianus sulfidivorans DSM-18786T, Metallosphaera hakonensis DSM-7519T, and Metallosphaera prunae DSM-10039T.</title>
        <authorList>
            <person name="Counts J.A."/>
            <person name="Kelly R.M."/>
        </authorList>
    </citation>
    <scope>NUCLEOTIDE SEQUENCE [LARGE SCALE GENOMIC DNA]</scope>
    <source>
        <strain evidence="2 3">DSM 1651</strain>
    </source>
</reference>
<protein>
    <submittedName>
        <fullName evidence="2">DUF2208 domain-containing protein</fullName>
    </submittedName>
</protein>